<name>A0A2K3ML81_TRIPR</name>
<sequence length="141" mass="15681">MSGSGMVDSSFDGWVMLNTDGATELWGILESLRLARAGGLSNIEFCVDLEAVILCITNTGGGTMFSCRLVKKIRQMLQLNWEIKMRHVNRKDNFWADGLATLRIDAKEEFTVFDVCHEQIMQFYNVAIAGVSTARLVVLGT</sequence>
<reference evidence="2 3" key="1">
    <citation type="journal article" date="2014" name="Am. J. Bot.">
        <title>Genome assembly and annotation for red clover (Trifolium pratense; Fabaceae).</title>
        <authorList>
            <person name="Istvanek J."/>
            <person name="Jaros M."/>
            <person name="Krenek A."/>
            <person name="Repkova J."/>
        </authorList>
    </citation>
    <scope>NUCLEOTIDE SEQUENCE [LARGE SCALE GENOMIC DNA]</scope>
    <source>
        <strain evidence="3">cv. Tatra</strain>
        <tissue evidence="2">Young leaves</tissue>
    </source>
</reference>
<dbReference type="Gene3D" id="3.30.420.10">
    <property type="entry name" value="Ribonuclease H-like superfamily/Ribonuclease H"/>
    <property type="match status" value="1"/>
</dbReference>
<feature type="domain" description="RNase H type-1" evidence="1">
    <location>
        <begin position="19"/>
        <end position="101"/>
    </location>
</feature>
<dbReference type="InterPro" id="IPR044730">
    <property type="entry name" value="RNase_H-like_dom_plant"/>
</dbReference>
<gene>
    <name evidence="2" type="ORF">L195_g047673</name>
</gene>
<reference evidence="2 3" key="2">
    <citation type="journal article" date="2017" name="Front. Plant Sci.">
        <title>Gene Classification and Mining of Molecular Markers Useful in Red Clover (Trifolium pratense) Breeding.</title>
        <authorList>
            <person name="Istvanek J."/>
            <person name="Dluhosova J."/>
            <person name="Dluhos P."/>
            <person name="Patkova L."/>
            <person name="Nedelnik J."/>
            <person name="Repkova J."/>
        </authorList>
    </citation>
    <scope>NUCLEOTIDE SEQUENCE [LARGE SCALE GENOMIC DNA]</scope>
    <source>
        <strain evidence="3">cv. Tatra</strain>
        <tissue evidence="2">Young leaves</tissue>
    </source>
</reference>
<dbReference type="GO" id="GO:0004523">
    <property type="term" value="F:RNA-DNA hybrid ribonuclease activity"/>
    <property type="evidence" value="ECO:0007669"/>
    <property type="project" value="InterPro"/>
</dbReference>
<dbReference type="Pfam" id="PF13456">
    <property type="entry name" value="RVT_3"/>
    <property type="match status" value="1"/>
</dbReference>
<organism evidence="2 3">
    <name type="scientific">Trifolium pratense</name>
    <name type="common">Red clover</name>
    <dbReference type="NCBI Taxonomy" id="57577"/>
    <lineage>
        <taxon>Eukaryota</taxon>
        <taxon>Viridiplantae</taxon>
        <taxon>Streptophyta</taxon>
        <taxon>Embryophyta</taxon>
        <taxon>Tracheophyta</taxon>
        <taxon>Spermatophyta</taxon>
        <taxon>Magnoliopsida</taxon>
        <taxon>eudicotyledons</taxon>
        <taxon>Gunneridae</taxon>
        <taxon>Pentapetalae</taxon>
        <taxon>rosids</taxon>
        <taxon>fabids</taxon>
        <taxon>Fabales</taxon>
        <taxon>Fabaceae</taxon>
        <taxon>Papilionoideae</taxon>
        <taxon>50 kb inversion clade</taxon>
        <taxon>NPAAA clade</taxon>
        <taxon>Hologalegina</taxon>
        <taxon>IRL clade</taxon>
        <taxon>Trifolieae</taxon>
        <taxon>Trifolium</taxon>
    </lineage>
</organism>
<dbReference type="InterPro" id="IPR053151">
    <property type="entry name" value="RNase_H-like"/>
</dbReference>
<protein>
    <recommendedName>
        <fullName evidence="1">RNase H type-1 domain-containing protein</fullName>
    </recommendedName>
</protein>
<comment type="caution">
    <text evidence="2">The sequence shown here is derived from an EMBL/GenBank/DDBJ whole genome shotgun (WGS) entry which is preliminary data.</text>
</comment>
<evidence type="ECO:0000259" key="1">
    <source>
        <dbReference type="Pfam" id="PF13456"/>
    </source>
</evidence>
<dbReference type="PANTHER" id="PTHR47723:SF13">
    <property type="entry name" value="PUTATIVE-RELATED"/>
    <property type="match status" value="1"/>
</dbReference>
<evidence type="ECO:0000313" key="3">
    <source>
        <dbReference type="Proteomes" id="UP000236291"/>
    </source>
</evidence>
<dbReference type="CDD" id="cd06222">
    <property type="entry name" value="RNase_H_like"/>
    <property type="match status" value="1"/>
</dbReference>
<accession>A0A2K3ML81</accession>
<dbReference type="InterPro" id="IPR036397">
    <property type="entry name" value="RNaseH_sf"/>
</dbReference>
<dbReference type="EMBL" id="ASHM01066571">
    <property type="protein sequence ID" value="PNX91542.1"/>
    <property type="molecule type" value="Genomic_DNA"/>
</dbReference>
<dbReference type="AlphaFoldDB" id="A0A2K3ML81"/>
<dbReference type="PANTHER" id="PTHR47723">
    <property type="entry name" value="OS05G0353850 PROTEIN"/>
    <property type="match status" value="1"/>
</dbReference>
<dbReference type="SUPFAM" id="SSF53098">
    <property type="entry name" value="Ribonuclease H-like"/>
    <property type="match status" value="1"/>
</dbReference>
<dbReference type="InterPro" id="IPR002156">
    <property type="entry name" value="RNaseH_domain"/>
</dbReference>
<proteinExistence type="predicted"/>
<evidence type="ECO:0000313" key="2">
    <source>
        <dbReference type="EMBL" id="PNX91542.1"/>
    </source>
</evidence>
<dbReference type="InterPro" id="IPR012337">
    <property type="entry name" value="RNaseH-like_sf"/>
</dbReference>
<dbReference type="Proteomes" id="UP000236291">
    <property type="component" value="Unassembled WGS sequence"/>
</dbReference>
<dbReference type="GO" id="GO:0003676">
    <property type="term" value="F:nucleic acid binding"/>
    <property type="evidence" value="ECO:0007669"/>
    <property type="project" value="InterPro"/>
</dbReference>